<feature type="transmembrane region" description="Helical" evidence="2">
    <location>
        <begin position="97"/>
        <end position="124"/>
    </location>
</feature>
<feature type="transmembrane region" description="Helical" evidence="2">
    <location>
        <begin position="136"/>
        <end position="157"/>
    </location>
</feature>
<feature type="transmembrane region" description="Helical" evidence="2">
    <location>
        <begin position="389"/>
        <end position="407"/>
    </location>
</feature>
<feature type="transmembrane region" description="Helical" evidence="2">
    <location>
        <begin position="282"/>
        <end position="300"/>
    </location>
</feature>
<proteinExistence type="predicted"/>
<evidence type="ECO:0000259" key="3">
    <source>
        <dbReference type="Pfam" id="PF01757"/>
    </source>
</evidence>
<sequence length="506" mass="58556">MVLIISTAYDMLVFRQRDNKEDKPTRTESFLLIFSAYTNLEKLGRPDRTKEMSILHGLRLFSMVFIILGHRCLFSYGGPFYNPEFLEERYRKIQDMFLLNGTLIVDTFFVLSGFLTCYTIILELTKRKGLNIGMLYLYRWMRLTPVYMMVVAFYATLIDNLDNGPMWKAKMGVERERCQQNWWTNFLYINNYVNADQLCMFQSWYIACDMHYFLIAPLIIFPLWRWKNWKGKIPLATVVIASIIIPFIITFVGKYDGVLRVYISLLEDPNANEHYRNVYIKSHSRAGPYFIGITAAYICYQRKIAGKKFSKLTMWIVSLIAAFVGLASMFGGWSFYIPGRPYYIWENATYATLHRIAWSMAMCWAILGSITTGFNVLEPILSLDAITPLSRLTYCVFLTHGAVQLYIVSSLRVPQFMSFPRLFWMASGDLVMAFIFALFIHLLFEAPVGGLQKILLSSGKQRRPRQAVKSNEKNEETNGELREIPNTNGNVNPAYNSDSPAETQEV</sequence>
<dbReference type="GO" id="GO:0016747">
    <property type="term" value="F:acyltransferase activity, transferring groups other than amino-acyl groups"/>
    <property type="evidence" value="ECO:0007669"/>
    <property type="project" value="InterPro"/>
</dbReference>
<feature type="transmembrane region" description="Helical" evidence="2">
    <location>
        <begin position="233"/>
        <end position="252"/>
    </location>
</feature>
<evidence type="ECO:0000313" key="4">
    <source>
        <dbReference type="EMBL" id="KAG8224790.1"/>
    </source>
</evidence>
<feature type="compositionally biased region" description="Polar residues" evidence="1">
    <location>
        <begin position="485"/>
        <end position="506"/>
    </location>
</feature>
<feature type="domain" description="Acyltransferase 3" evidence="3">
    <location>
        <begin position="55"/>
        <end position="439"/>
    </location>
</feature>
<dbReference type="AlphaFoldDB" id="A0A8K0JZU1"/>
<feature type="compositionally biased region" description="Basic and acidic residues" evidence="1">
    <location>
        <begin position="470"/>
        <end position="483"/>
    </location>
</feature>
<dbReference type="PANTHER" id="PTHR11161:SF71">
    <property type="entry name" value="NOSE RESISTANT-TO-FLUOXETINE PROTEIN N-TERMINAL DOMAIN-CONTAINING PROTEIN"/>
    <property type="match status" value="1"/>
</dbReference>
<evidence type="ECO:0000313" key="5">
    <source>
        <dbReference type="Proteomes" id="UP000792457"/>
    </source>
</evidence>
<feature type="transmembrane region" description="Helical" evidence="2">
    <location>
        <begin position="312"/>
        <end position="336"/>
    </location>
</feature>
<organism evidence="4 5">
    <name type="scientific">Ladona fulva</name>
    <name type="common">Scarce chaser dragonfly</name>
    <name type="synonym">Libellula fulva</name>
    <dbReference type="NCBI Taxonomy" id="123851"/>
    <lineage>
        <taxon>Eukaryota</taxon>
        <taxon>Metazoa</taxon>
        <taxon>Ecdysozoa</taxon>
        <taxon>Arthropoda</taxon>
        <taxon>Hexapoda</taxon>
        <taxon>Insecta</taxon>
        <taxon>Pterygota</taxon>
        <taxon>Palaeoptera</taxon>
        <taxon>Odonata</taxon>
        <taxon>Epiprocta</taxon>
        <taxon>Anisoptera</taxon>
        <taxon>Libelluloidea</taxon>
        <taxon>Libellulidae</taxon>
        <taxon>Ladona</taxon>
    </lineage>
</organism>
<keyword evidence="2" id="KW-1133">Transmembrane helix</keyword>
<dbReference type="EMBL" id="KZ308212">
    <property type="protein sequence ID" value="KAG8224790.1"/>
    <property type="molecule type" value="Genomic_DNA"/>
</dbReference>
<dbReference type="PANTHER" id="PTHR11161">
    <property type="entry name" value="O-ACYLTRANSFERASE"/>
    <property type="match status" value="1"/>
</dbReference>
<dbReference type="InterPro" id="IPR052728">
    <property type="entry name" value="O2_lipid_transport_reg"/>
</dbReference>
<dbReference type="Proteomes" id="UP000792457">
    <property type="component" value="Unassembled WGS sequence"/>
</dbReference>
<feature type="region of interest" description="Disordered" evidence="1">
    <location>
        <begin position="465"/>
        <end position="506"/>
    </location>
</feature>
<dbReference type="InterPro" id="IPR002656">
    <property type="entry name" value="Acyl_transf_3_dom"/>
</dbReference>
<dbReference type="OrthoDB" id="10006435at2759"/>
<keyword evidence="5" id="KW-1185">Reference proteome</keyword>
<name>A0A8K0JZU1_LADFU</name>
<keyword evidence="2" id="KW-0812">Transmembrane</keyword>
<gene>
    <name evidence="4" type="ORF">J437_LFUL002235</name>
</gene>
<feature type="transmembrane region" description="Helical" evidence="2">
    <location>
        <begin position="204"/>
        <end position="224"/>
    </location>
</feature>
<evidence type="ECO:0000256" key="2">
    <source>
        <dbReference type="SAM" id="Phobius"/>
    </source>
</evidence>
<feature type="transmembrane region" description="Helical" evidence="2">
    <location>
        <begin position="58"/>
        <end position="77"/>
    </location>
</feature>
<protein>
    <recommendedName>
        <fullName evidence="3">Acyltransferase 3 domain-containing protein</fullName>
    </recommendedName>
</protein>
<feature type="transmembrane region" description="Helical" evidence="2">
    <location>
        <begin position="356"/>
        <end position="377"/>
    </location>
</feature>
<reference evidence="4" key="1">
    <citation type="submission" date="2013-04" db="EMBL/GenBank/DDBJ databases">
        <authorList>
            <person name="Qu J."/>
            <person name="Murali S.C."/>
            <person name="Bandaranaike D."/>
            <person name="Bellair M."/>
            <person name="Blankenburg K."/>
            <person name="Chao H."/>
            <person name="Dinh H."/>
            <person name="Doddapaneni H."/>
            <person name="Downs B."/>
            <person name="Dugan-Rocha S."/>
            <person name="Elkadiri S."/>
            <person name="Gnanaolivu R.D."/>
            <person name="Hernandez B."/>
            <person name="Javaid M."/>
            <person name="Jayaseelan J.C."/>
            <person name="Lee S."/>
            <person name="Li M."/>
            <person name="Ming W."/>
            <person name="Munidasa M."/>
            <person name="Muniz J."/>
            <person name="Nguyen L."/>
            <person name="Ongeri F."/>
            <person name="Osuji N."/>
            <person name="Pu L.-L."/>
            <person name="Puazo M."/>
            <person name="Qu C."/>
            <person name="Quiroz J."/>
            <person name="Raj R."/>
            <person name="Weissenberger G."/>
            <person name="Xin Y."/>
            <person name="Zou X."/>
            <person name="Han Y."/>
            <person name="Richards S."/>
            <person name="Worley K."/>
            <person name="Muzny D."/>
            <person name="Gibbs R."/>
        </authorList>
    </citation>
    <scope>NUCLEOTIDE SEQUENCE</scope>
    <source>
        <strain evidence="4">Sampled in the wild</strain>
    </source>
</reference>
<accession>A0A8K0JZU1</accession>
<feature type="transmembrane region" description="Helical" evidence="2">
    <location>
        <begin position="422"/>
        <end position="444"/>
    </location>
</feature>
<keyword evidence="2" id="KW-0472">Membrane</keyword>
<comment type="caution">
    <text evidence="4">The sequence shown here is derived from an EMBL/GenBank/DDBJ whole genome shotgun (WGS) entry which is preliminary data.</text>
</comment>
<reference evidence="4" key="2">
    <citation type="submission" date="2017-10" db="EMBL/GenBank/DDBJ databases">
        <title>Ladona fulva Genome sequencing and assembly.</title>
        <authorList>
            <person name="Murali S."/>
            <person name="Richards S."/>
            <person name="Bandaranaike D."/>
            <person name="Bellair M."/>
            <person name="Blankenburg K."/>
            <person name="Chao H."/>
            <person name="Dinh H."/>
            <person name="Doddapaneni H."/>
            <person name="Dugan-Rocha S."/>
            <person name="Elkadiri S."/>
            <person name="Gnanaolivu R."/>
            <person name="Hernandez B."/>
            <person name="Skinner E."/>
            <person name="Javaid M."/>
            <person name="Lee S."/>
            <person name="Li M."/>
            <person name="Ming W."/>
            <person name="Munidasa M."/>
            <person name="Muniz J."/>
            <person name="Nguyen L."/>
            <person name="Hughes D."/>
            <person name="Osuji N."/>
            <person name="Pu L.-L."/>
            <person name="Puazo M."/>
            <person name="Qu C."/>
            <person name="Quiroz J."/>
            <person name="Raj R."/>
            <person name="Weissenberger G."/>
            <person name="Xin Y."/>
            <person name="Zou X."/>
            <person name="Han Y."/>
            <person name="Worley K."/>
            <person name="Muzny D."/>
            <person name="Gibbs R."/>
        </authorList>
    </citation>
    <scope>NUCLEOTIDE SEQUENCE</scope>
    <source>
        <strain evidence="4">Sampled in the wild</strain>
    </source>
</reference>
<evidence type="ECO:0000256" key="1">
    <source>
        <dbReference type="SAM" id="MobiDB-lite"/>
    </source>
</evidence>
<dbReference type="Pfam" id="PF01757">
    <property type="entry name" value="Acyl_transf_3"/>
    <property type="match status" value="1"/>
</dbReference>